<dbReference type="PIRSF" id="PIRSF006614">
    <property type="entry name" value="Methylglyox_syn"/>
    <property type="match status" value="1"/>
</dbReference>
<reference evidence="4 5" key="1">
    <citation type="submission" date="2017-05" db="EMBL/GenBank/DDBJ databases">
        <title>Streptomyces alboflavus Genome sequencing and assembly.</title>
        <authorList>
            <person name="Wang Y."/>
            <person name="Du B."/>
            <person name="Ding Y."/>
            <person name="Liu H."/>
            <person name="Hou Q."/>
            <person name="Liu K."/>
            <person name="Wang C."/>
            <person name="Yao L."/>
        </authorList>
    </citation>
    <scope>NUCLEOTIDE SEQUENCE [LARGE SCALE GENOMIC DNA]</scope>
    <source>
        <strain evidence="4 5">MDJK44</strain>
    </source>
</reference>
<comment type="caution">
    <text evidence="1">Lacks conserved residue(s) required for the propagation of feature annotation.</text>
</comment>
<evidence type="ECO:0000259" key="3">
    <source>
        <dbReference type="PROSITE" id="PS51855"/>
    </source>
</evidence>
<comment type="function">
    <text evidence="1">Catalyzes the formation of methylglyoxal from dihydroxyacetone phosphate.</text>
</comment>
<dbReference type="EC" id="4.2.3.3" evidence="1"/>
<dbReference type="PANTHER" id="PTHR30492:SF0">
    <property type="entry name" value="METHYLGLYOXAL SYNTHASE"/>
    <property type="match status" value="1"/>
</dbReference>
<dbReference type="SMART" id="SM00851">
    <property type="entry name" value="MGS"/>
    <property type="match status" value="1"/>
</dbReference>
<dbReference type="EMBL" id="CP021748">
    <property type="protein sequence ID" value="ARX84782.1"/>
    <property type="molecule type" value="Genomic_DNA"/>
</dbReference>
<dbReference type="Proteomes" id="UP000195880">
    <property type="component" value="Chromosome"/>
</dbReference>
<feature type="binding site" evidence="1">
    <location>
        <begin position="52"/>
        <end position="53"/>
    </location>
    <ligand>
        <name>substrate</name>
    </ligand>
</feature>
<dbReference type="InterPro" id="IPR036914">
    <property type="entry name" value="MGS-like_dom_sf"/>
</dbReference>
<organism evidence="4 5">
    <name type="scientific">Streptomyces alboflavus</name>
    <dbReference type="NCBI Taxonomy" id="67267"/>
    <lineage>
        <taxon>Bacteria</taxon>
        <taxon>Bacillati</taxon>
        <taxon>Actinomycetota</taxon>
        <taxon>Actinomycetes</taxon>
        <taxon>Kitasatosporales</taxon>
        <taxon>Streptomycetaceae</taxon>
        <taxon>Streptomyces</taxon>
    </lineage>
</organism>
<evidence type="ECO:0000313" key="5">
    <source>
        <dbReference type="Proteomes" id="UP000195880"/>
    </source>
</evidence>
<name>A0A1Z1WEK4_9ACTN</name>
<feature type="binding site" evidence="1">
    <location>
        <position position="10"/>
    </location>
    <ligand>
        <name>substrate</name>
    </ligand>
</feature>
<dbReference type="InterPro" id="IPR011607">
    <property type="entry name" value="MGS-like_dom"/>
</dbReference>
<dbReference type="Gene3D" id="3.40.50.1380">
    <property type="entry name" value="Methylglyoxal synthase-like domain"/>
    <property type="match status" value="1"/>
</dbReference>
<feature type="active site" description="Proton donor/acceptor" evidence="1 2">
    <location>
        <position position="58"/>
    </location>
</feature>
<feature type="binding site" evidence="1">
    <location>
        <position position="85"/>
    </location>
    <ligand>
        <name>substrate</name>
    </ligand>
</feature>
<proteinExistence type="inferred from homology"/>
<dbReference type="PANTHER" id="PTHR30492">
    <property type="entry name" value="METHYLGLYOXAL SYNTHASE"/>
    <property type="match status" value="1"/>
</dbReference>
<feature type="domain" description="MGS-like" evidence="3">
    <location>
        <begin position="1"/>
        <end position="132"/>
    </location>
</feature>
<dbReference type="PROSITE" id="PS51855">
    <property type="entry name" value="MGS"/>
    <property type="match status" value="1"/>
</dbReference>
<gene>
    <name evidence="1" type="primary">mgsA</name>
    <name evidence="4" type="ORF">SMD44_04237</name>
</gene>
<dbReference type="HAMAP" id="MF_00549">
    <property type="entry name" value="Methylglyoxal_synth"/>
    <property type="match status" value="1"/>
</dbReference>
<comment type="catalytic activity">
    <reaction evidence="1">
        <text>dihydroxyacetone phosphate = methylglyoxal + phosphate</text>
        <dbReference type="Rhea" id="RHEA:17937"/>
        <dbReference type="ChEBI" id="CHEBI:17158"/>
        <dbReference type="ChEBI" id="CHEBI:43474"/>
        <dbReference type="ChEBI" id="CHEBI:57642"/>
        <dbReference type="EC" id="4.2.3.3"/>
    </reaction>
</comment>
<dbReference type="STRING" id="67267.GCA_000716675_01588"/>
<dbReference type="eggNOG" id="COG1803">
    <property type="taxonomic scope" value="Bacteria"/>
</dbReference>
<dbReference type="InterPro" id="IPR004363">
    <property type="entry name" value="Methylgl_synth"/>
</dbReference>
<evidence type="ECO:0000256" key="2">
    <source>
        <dbReference type="PIRSR" id="PIRSR006614-1"/>
    </source>
</evidence>
<dbReference type="InterPro" id="IPR018148">
    <property type="entry name" value="Methylglyoxal_synth_AS"/>
</dbReference>
<feature type="binding site" evidence="1">
    <location>
        <position position="6"/>
    </location>
    <ligand>
        <name>substrate</name>
    </ligand>
</feature>
<dbReference type="AlphaFoldDB" id="A0A1Z1WEK4"/>
<evidence type="ECO:0000313" key="4">
    <source>
        <dbReference type="EMBL" id="ARX84782.1"/>
    </source>
</evidence>
<keyword evidence="1" id="KW-0456">Lyase</keyword>
<comment type="similarity">
    <text evidence="1">Belongs to the methylglyoxal synthase family.</text>
</comment>
<protein>
    <recommendedName>
        <fullName evidence="1">Methylglyoxal synthase</fullName>
        <shortName evidence="1">MGS</shortName>
        <ecNumber evidence="1">4.2.3.3</ecNumber>
    </recommendedName>
</protein>
<dbReference type="NCBIfam" id="NF003559">
    <property type="entry name" value="PRK05234.1"/>
    <property type="match status" value="1"/>
</dbReference>
<dbReference type="SUPFAM" id="SSF52335">
    <property type="entry name" value="Methylglyoxal synthase-like"/>
    <property type="match status" value="1"/>
</dbReference>
<dbReference type="GO" id="GO:0008929">
    <property type="term" value="F:methylglyoxal synthase activity"/>
    <property type="evidence" value="ECO:0007669"/>
    <property type="project" value="UniProtKB-UniRule"/>
</dbReference>
<dbReference type="PROSITE" id="PS01335">
    <property type="entry name" value="METHYLGLYOXAL_SYNTH"/>
    <property type="match status" value="1"/>
</dbReference>
<dbReference type="Pfam" id="PF02142">
    <property type="entry name" value="MGS"/>
    <property type="match status" value="1"/>
</dbReference>
<dbReference type="GO" id="GO:0019242">
    <property type="term" value="P:methylglyoxal biosynthetic process"/>
    <property type="evidence" value="ECO:0007669"/>
    <property type="project" value="UniProtKB-UniRule"/>
</dbReference>
<dbReference type="GO" id="GO:0005829">
    <property type="term" value="C:cytosol"/>
    <property type="evidence" value="ECO:0007669"/>
    <property type="project" value="TreeGrafter"/>
</dbReference>
<evidence type="ECO:0000256" key="1">
    <source>
        <dbReference type="HAMAP-Rule" id="MF_00549"/>
    </source>
</evidence>
<accession>A0A1Z1WEK4</accession>
<dbReference type="KEGG" id="salf:SMD44_04237"/>
<sequence>MALVAHDAKKTELLDWAARHQEALRGCRLVATRTTGELLARRLGLRADLVASGPLGGDQQIGAMIVEERIALLVFFTDPLGTQPHESDVRALHRLAVVHDVPLASNPASADVLLPDACLRMAAPAPVEADAA</sequence>
<keyword evidence="5" id="KW-1185">Reference proteome</keyword>